<dbReference type="InterPro" id="IPR012131">
    <property type="entry name" value="Hstdl_DH"/>
</dbReference>
<gene>
    <name evidence="9" type="ORF">CDEB00056_LOCUS10587</name>
</gene>
<evidence type="ECO:0000256" key="3">
    <source>
        <dbReference type="ARBA" id="ARBA00022723"/>
    </source>
</evidence>
<comment type="similarity">
    <text evidence="6">Belongs to the histidinol dehydrogenase family.</text>
</comment>
<protein>
    <recommendedName>
        <fullName evidence="10">Histidinol dehydrogenase</fullName>
    </recommendedName>
</protein>
<keyword evidence="5" id="KW-0560">Oxidoreductase</keyword>
<evidence type="ECO:0000256" key="1">
    <source>
        <dbReference type="ARBA" id="ARBA00001947"/>
    </source>
</evidence>
<dbReference type="FunFam" id="3.40.50.1980:FF:000001">
    <property type="entry name" value="Histidinol dehydrogenase"/>
    <property type="match status" value="1"/>
</dbReference>
<dbReference type="InterPro" id="IPR016161">
    <property type="entry name" value="Ald_DH/histidinol_DH"/>
</dbReference>
<dbReference type="SUPFAM" id="SSF53720">
    <property type="entry name" value="ALDH-like"/>
    <property type="match status" value="1"/>
</dbReference>
<feature type="region of interest" description="Disordered" evidence="7">
    <location>
        <begin position="485"/>
        <end position="506"/>
    </location>
</feature>
<dbReference type="PROSITE" id="PS00611">
    <property type="entry name" value="HISOL_DEHYDROGENASE"/>
    <property type="match status" value="1"/>
</dbReference>
<dbReference type="GO" id="GO:0004399">
    <property type="term" value="F:histidinol dehydrogenase activity"/>
    <property type="evidence" value="ECO:0007669"/>
    <property type="project" value="TreeGrafter"/>
</dbReference>
<evidence type="ECO:0000256" key="4">
    <source>
        <dbReference type="ARBA" id="ARBA00022833"/>
    </source>
</evidence>
<dbReference type="GO" id="GO:0051287">
    <property type="term" value="F:NAD binding"/>
    <property type="evidence" value="ECO:0007669"/>
    <property type="project" value="InterPro"/>
</dbReference>
<dbReference type="GO" id="GO:0046872">
    <property type="term" value="F:metal ion binding"/>
    <property type="evidence" value="ECO:0007669"/>
    <property type="project" value="UniProtKB-KW"/>
</dbReference>
<feature type="signal peptide" evidence="8">
    <location>
        <begin position="1"/>
        <end position="23"/>
    </location>
</feature>
<name>A0A7S3Q4T0_9STRA</name>
<evidence type="ECO:0008006" key="10">
    <source>
        <dbReference type="Google" id="ProtNLM"/>
    </source>
</evidence>
<dbReference type="CDD" id="cd06572">
    <property type="entry name" value="Histidinol_dh"/>
    <property type="match status" value="1"/>
</dbReference>
<organism evidence="9">
    <name type="scientific">Chaetoceros debilis</name>
    <dbReference type="NCBI Taxonomy" id="122233"/>
    <lineage>
        <taxon>Eukaryota</taxon>
        <taxon>Sar</taxon>
        <taxon>Stramenopiles</taxon>
        <taxon>Ochrophyta</taxon>
        <taxon>Bacillariophyta</taxon>
        <taxon>Coscinodiscophyceae</taxon>
        <taxon>Chaetocerotophycidae</taxon>
        <taxon>Chaetocerotales</taxon>
        <taxon>Chaetocerotaceae</taxon>
        <taxon>Chaetoceros</taxon>
    </lineage>
</organism>
<dbReference type="Gene3D" id="3.40.50.1980">
    <property type="entry name" value="Nitrogenase molybdenum iron protein domain"/>
    <property type="match status" value="2"/>
</dbReference>
<evidence type="ECO:0000256" key="2">
    <source>
        <dbReference type="ARBA" id="ARBA00004940"/>
    </source>
</evidence>
<sequence>MKYCLFLFIQSILLSNFATSSLGFSLQQLESSSSSSSSSQQNNYKMAAEKYLTPITADQVKLEIKDPVDPTALIQAKAIVKELTSDDSGDGDGKYAGGGINPSALMMVAKKLGDIPKEDSYNSYIVTKGECKAAFEKLNETERKSLENIYARVKTFADAQRKSVTDMEIDIPGGKAGHTVSPCSAAGCYAPGGRYPLPSSVIMTAVTAKAAGCSTVVLASPHPAPITLAAAYIAGADLFLRVGGAQAIATMAYGIEKDNDQGPAIPRCDTIVGPGNKWVTAAKSIVQGYCGIDMLAGPSEVLVICDDTANAEVVAADLIAQAEHDVVARAILLTDSQTTLEAIEVAVGDQLACLPEPNKSTATEAFKLSFAVLCKDIPECITISDDIAPEHLEIQTRDAMEVGKKCSNYGGLFVGEHAAEVLGDYGAGPNHTLPTGGTGRYTGGLSVFNFLRIRTWMRIDDQKASQEMVDDSIIMARLEGLEGHARAAEARSTTVEPAYKKNAPSK</sequence>
<dbReference type="InterPro" id="IPR001692">
    <property type="entry name" value="Histidinol_DH_CS"/>
</dbReference>
<evidence type="ECO:0000256" key="8">
    <source>
        <dbReference type="SAM" id="SignalP"/>
    </source>
</evidence>
<dbReference type="AlphaFoldDB" id="A0A7S3Q4T0"/>
<comment type="cofactor">
    <cofactor evidence="1">
        <name>Zn(2+)</name>
        <dbReference type="ChEBI" id="CHEBI:29105"/>
    </cofactor>
</comment>
<dbReference type="PANTHER" id="PTHR21256">
    <property type="entry name" value="HISTIDINOL DEHYDROGENASE HDH"/>
    <property type="match status" value="1"/>
</dbReference>
<dbReference type="PRINTS" id="PR00083">
    <property type="entry name" value="HOLDHDRGNASE"/>
</dbReference>
<keyword evidence="8" id="KW-0732">Signal</keyword>
<reference evidence="9" key="1">
    <citation type="submission" date="2021-01" db="EMBL/GenBank/DDBJ databases">
        <authorList>
            <person name="Corre E."/>
            <person name="Pelletier E."/>
            <person name="Niang G."/>
            <person name="Scheremetjew M."/>
            <person name="Finn R."/>
            <person name="Kale V."/>
            <person name="Holt S."/>
            <person name="Cochrane G."/>
            <person name="Meng A."/>
            <person name="Brown T."/>
            <person name="Cohen L."/>
        </authorList>
    </citation>
    <scope>NUCLEOTIDE SEQUENCE</scope>
    <source>
        <strain evidence="9">MM31A-1</strain>
    </source>
</reference>
<evidence type="ECO:0000256" key="6">
    <source>
        <dbReference type="RuleBase" id="RU004175"/>
    </source>
</evidence>
<dbReference type="PANTHER" id="PTHR21256:SF2">
    <property type="entry name" value="HISTIDINE BIOSYNTHESIS TRIFUNCTIONAL PROTEIN"/>
    <property type="match status" value="1"/>
</dbReference>
<dbReference type="GO" id="GO:0000105">
    <property type="term" value="P:L-histidine biosynthetic process"/>
    <property type="evidence" value="ECO:0007669"/>
    <property type="project" value="UniProtKB-UniPathway"/>
</dbReference>
<keyword evidence="3" id="KW-0479">Metal-binding</keyword>
<dbReference type="NCBIfam" id="TIGR00069">
    <property type="entry name" value="hisD"/>
    <property type="match status" value="1"/>
</dbReference>
<evidence type="ECO:0000313" key="9">
    <source>
        <dbReference type="EMBL" id="CAE0465746.1"/>
    </source>
</evidence>
<evidence type="ECO:0000256" key="7">
    <source>
        <dbReference type="SAM" id="MobiDB-lite"/>
    </source>
</evidence>
<accession>A0A7S3Q4T0</accession>
<dbReference type="Pfam" id="PF00815">
    <property type="entry name" value="Histidinol_dh"/>
    <property type="match status" value="1"/>
</dbReference>
<proteinExistence type="inferred from homology"/>
<dbReference type="EMBL" id="HBIO01013665">
    <property type="protein sequence ID" value="CAE0465746.1"/>
    <property type="molecule type" value="Transcribed_RNA"/>
</dbReference>
<dbReference type="UniPathway" id="UPA00031">
    <property type="reaction ID" value="UER00014"/>
</dbReference>
<comment type="pathway">
    <text evidence="2">Amino-acid biosynthesis; L-histidine biosynthesis; L-histidine from 5-phospho-alpha-D-ribose 1-diphosphate: step 9/9.</text>
</comment>
<dbReference type="Gene3D" id="1.20.5.1300">
    <property type="match status" value="1"/>
</dbReference>
<evidence type="ECO:0000256" key="5">
    <source>
        <dbReference type="ARBA" id="ARBA00023002"/>
    </source>
</evidence>
<keyword evidence="4" id="KW-0862">Zinc</keyword>
<dbReference type="GO" id="GO:0005829">
    <property type="term" value="C:cytosol"/>
    <property type="evidence" value="ECO:0007669"/>
    <property type="project" value="TreeGrafter"/>
</dbReference>
<feature type="chain" id="PRO_5031036482" description="Histidinol dehydrogenase" evidence="8">
    <location>
        <begin position="24"/>
        <end position="506"/>
    </location>
</feature>